<evidence type="ECO:0000256" key="9">
    <source>
        <dbReference type="RuleBase" id="RU366031"/>
    </source>
</evidence>
<evidence type="ECO:0000256" key="2">
    <source>
        <dbReference type="ARBA" id="ARBA00008133"/>
    </source>
</evidence>
<gene>
    <name evidence="12" type="ORF">B0I08_10553</name>
</gene>
<evidence type="ECO:0000256" key="3">
    <source>
        <dbReference type="ARBA" id="ARBA00013109"/>
    </source>
</evidence>
<dbReference type="GO" id="GO:0006782">
    <property type="term" value="P:protoporphyrinogen IX biosynthetic process"/>
    <property type="evidence" value="ECO:0007669"/>
    <property type="project" value="UniProtKB-UniRule"/>
</dbReference>
<feature type="compositionally biased region" description="Basic and acidic residues" evidence="10">
    <location>
        <begin position="292"/>
        <end position="305"/>
    </location>
</feature>
<keyword evidence="5 9" id="KW-0627">Porphyrin biosynthesis</keyword>
<dbReference type="InterPro" id="IPR036108">
    <property type="entry name" value="4pyrrol_syn_uPrphyn_synt_sf"/>
</dbReference>
<dbReference type="GO" id="GO:0006780">
    <property type="term" value="P:uroporphyrinogen III biosynthetic process"/>
    <property type="evidence" value="ECO:0007669"/>
    <property type="project" value="UniProtKB-UniRule"/>
</dbReference>
<dbReference type="AlphaFoldDB" id="A0A2T0VCI4"/>
<dbReference type="Gene3D" id="3.40.50.10090">
    <property type="match status" value="2"/>
</dbReference>
<name>A0A2T0VCI4_9MICO</name>
<dbReference type="EMBL" id="PVTL01000005">
    <property type="protein sequence ID" value="PRY67892.1"/>
    <property type="molecule type" value="Genomic_DNA"/>
</dbReference>
<feature type="domain" description="Tetrapyrrole biosynthesis uroporphyrinogen III synthase" evidence="11">
    <location>
        <begin position="30"/>
        <end position="249"/>
    </location>
</feature>
<evidence type="ECO:0000256" key="6">
    <source>
        <dbReference type="ARBA" id="ARBA00037589"/>
    </source>
</evidence>
<keyword evidence="4 9" id="KW-0456">Lyase</keyword>
<sequence>MTAKTPASATKPLAGWRVLVPRGGKWGDGVAATLRSFGGVPVIAPMINFASADDAPALELALTELQHGGFDWLVVTSATTVDVLMSQRVKIPASTKIAAVGETTGAALTLAGYQVDYVPDADNSARGLVKEWPRTEITGRVLIPQSDIADPTLVSALSDLGLDVQFVAAYRTVGVPVTESIRADVASGRIRAILVTSGSVARQIALQLGPLPEQTAVACIGPRTAFDARAAGLSVHIIAEFRAADSLVEALAEYAQSADVGGRSPLDTAQIDAAHIDAARGTAPFDAAAHSDTTHTDTTHSDTTHRAAPHSDTTHGAAPRSDTTHSDTATNDRAPEA</sequence>
<dbReference type="InterPro" id="IPR039793">
    <property type="entry name" value="UROS/Hem4"/>
</dbReference>
<evidence type="ECO:0000259" key="11">
    <source>
        <dbReference type="Pfam" id="PF02602"/>
    </source>
</evidence>
<dbReference type="SUPFAM" id="SSF69618">
    <property type="entry name" value="HemD-like"/>
    <property type="match status" value="1"/>
</dbReference>
<dbReference type="OrthoDB" id="9815856at2"/>
<dbReference type="UniPathway" id="UPA00251">
    <property type="reaction ID" value="UER00320"/>
</dbReference>
<evidence type="ECO:0000256" key="1">
    <source>
        <dbReference type="ARBA" id="ARBA00004772"/>
    </source>
</evidence>
<evidence type="ECO:0000256" key="4">
    <source>
        <dbReference type="ARBA" id="ARBA00023239"/>
    </source>
</evidence>
<proteinExistence type="inferred from homology"/>
<evidence type="ECO:0000313" key="13">
    <source>
        <dbReference type="Proteomes" id="UP000237983"/>
    </source>
</evidence>
<comment type="similarity">
    <text evidence="2 9">Belongs to the uroporphyrinogen-III synthase family.</text>
</comment>
<evidence type="ECO:0000313" key="12">
    <source>
        <dbReference type="EMBL" id="PRY67892.1"/>
    </source>
</evidence>
<dbReference type="CDD" id="cd06578">
    <property type="entry name" value="HemD"/>
    <property type="match status" value="1"/>
</dbReference>
<evidence type="ECO:0000256" key="5">
    <source>
        <dbReference type="ARBA" id="ARBA00023244"/>
    </source>
</evidence>
<evidence type="ECO:0000256" key="10">
    <source>
        <dbReference type="SAM" id="MobiDB-lite"/>
    </source>
</evidence>
<dbReference type="EC" id="4.2.1.75" evidence="3 9"/>
<protein>
    <recommendedName>
        <fullName evidence="7 9">Uroporphyrinogen-III synthase</fullName>
        <ecNumber evidence="3 9">4.2.1.75</ecNumber>
    </recommendedName>
</protein>
<organism evidence="12 13">
    <name type="scientific">Glaciihabitans tibetensis</name>
    <dbReference type="NCBI Taxonomy" id="1266600"/>
    <lineage>
        <taxon>Bacteria</taxon>
        <taxon>Bacillati</taxon>
        <taxon>Actinomycetota</taxon>
        <taxon>Actinomycetes</taxon>
        <taxon>Micrococcales</taxon>
        <taxon>Microbacteriaceae</taxon>
        <taxon>Glaciihabitans</taxon>
    </lineage>
</organism>
<dbReference type="PANTHER" id="PTHR38042:SF1">
    <property type="entry name" value="UROPORPHYRINOGEN-III SYNTHASE, CHLOROPLASTIC"/>
    <property type="match status" value="1"/>
</dbReference>
<keyword evidence="13" id="KW-1185">Reference proteome</keyword>
<dbReference type="InterPro" id="IPR003754">
    <property type="entry name" value="4pyrrol_synth_uPrphyn_synth"/>
</dbReference>
<dbReference type="Pfam" id="PF02602">
    <property type="entry name" value="HEM4"/>
    <property type="match status" value="1"/>
</dbReference>
<evidence type="ECO:0000256" key="7">
    <source>
        <dbReference type="ARBA" id="ARBA00040167"/>
    </source>
</evidence>
<evidence type="ECO:0000256" key="8">
    <source>
        <dbReference type="ARBA" id="ARBA00048617"/>
    </source>
</evidence>
<comment type="catalytic activity">
    <reaction evidence="8 9">
        <text>hydroxymethylbilane = uroporphyrinogen III + H2O</text>
        <dbReference type="Rhea" id="RHEA:18965"/>
        <dbReference type="ChEBI" id="CHEBI:15377"/>
        <dbReference type="ChEBI" id="CHEBI:57308"/>
        <dbReference type="ChEBI" id="CHEBI:57845"/>
        <dbReference type="EC" id="4.2.1.75"/>
    </reaction>
</comment>
<feature type="region of interest" description="Disordered" evidence="10">
    <location>
        <begin position="288"/>
        <end position="337"/>
    </location>
</feature>
<comment type="pathway">
    <text evidence="1 9">Porphyrin-containing compound metabolism; protoporphyrin-IX biosynthesis; coproporphyrinogen-III from 5-aminolevulinate: step 3/4.</text>
</comment>
<dbReference type="PANTHER" id="PTHR38042">
    <property type="entry name" value="UROPORPHYRINOGEN-III SYNTHASE, CHLOROPLASTIC"/>
    <property type="match status" value="1"/>
</dbReference>
<accession>A0A2T0VCI4</accession>
<reference evidence="12 13" key="1">
    <citation type="submission" date="2018-03" db="EMBL/GenBank/DDBJ databases">
        <title>Genomic Encyclopedia of Type Strains, Phase III (KMG-III): the genomes of soil and plant-associated and newly described type strains.</title>
        <authorList>
            <person name="Whitman W."/>
        </authorList>
    </citation>
    <scope>NUCLEOTIDE SEQUENCE [LARGE SCALE GENOMIC DNA]</scope>
    <source>
        <strain evidence="12 13">CGMCC 1.12484</strain>
    </source>
</reference>
<dbReference type="Proteomes" id="UP000237983">
    <property type="component" value="Unassembled WGS sequence"/>
</dbReference>
<comment type="caution">
    <text evidence="12">The sequence shown here is derived from an EMBL/GenBank/DDBJ whole genome shotgun (WGS) entry which is preliminary data.</text>
</comment>
<comment type="function">
    <text evidence="6 9">Catalyzes cyclization of the linear tetrapyrrole, hydroxymethylbilane, to the macrocyclic uroporphyrinogen III.</text>
</comment>
<dbReference type="RefSeq" id="WP_106212433.1">
    <property type="nucleotide sequence ID" value="NZ_PVTL01000005.1"/>
</dbReference>
<dbReference type="GO" id="GO:0004852">
    <property type="term" value="F:uroporphyrinogen-III synthase activity"/>
    <property type="evidence" value="ECO:0007669"/>
    <property type="project" value="UniProtKB-UniRule"/>
</dbReference>